<organism evidence="2 3">
    <name type="scientific">Macrolepiota fuliginosa MF-IS2</name>
    <dbReference type="NCBI Taxonomy" id="1400762"/>
    <lineage>
        <taxon>Eukaryota</taxon>
        <taxon>Fungi</taxon>
        <taxon>Dikarya</taxon>
        <taxon>Basidiomycota</taxon>
        <taxon>Agaricomycotina</taxon>
        <taxon>Agaricomycetes</taxon>
        <taxon>Agaricomycetidae</taxon>
        <taxon>Agaricales</taxon>
        <taxon>Agaricineae</taxon>
        <taxon>Agaricaceae</taxon>
        <taxon>Macrolepiota</taxon>
    </lineage>
</organism>
<keyword evidence="3" id="KW-1185">Reference proteome</keyword>
<evidence type="ECO:0000313" key="3">
    <source>
        <dbReference type="Proteomes" id="UP000807342"/>
    </source>
</evidence>
<name>A0A9P5X253_9AGAR</name>
<feature type="region of interest" description="Disordered" evidence="1">
    <location>
        <begin position="1"/>
        <end position="95"/>
    </location>
</feature>
<evidence type="ECO:0000313" key="2">
    <source>
        <dbReference type="EMBL" id="KAF9441987.1"/>
    </source>
</evidence>
<dbReference type="Proteomes" id="UP000807342">
    <property type="component" value="Unassembled WGS sequence"/>
</dbReference>
<protein>
    <submittedName>
        <fullName evidence="2">Uncharacterized protein</fullName>
    </submittedName>
</protein>
<sequence length="136" mass="14296">MLSLFKSCIDVPRRRRKRREVPGHGGGGNLSTLAGLPSEATTNPDHLAGPPNNAKSQTPPADPLDNAPGGPGLPAGSSAGPPAGTPSTIMIDNPSLPNGSFANASYIVMNYPMMIDGDNSNEGRCTYFQHYFLFRS</sequence>
<dbReference type="AlphaFoldDB" id="A0A9P5X253"/>
<dbReference type="EMBL" id="MU151729">
    <property type="protein sequence ID" value="KAF9441987.1"/>
    <property type="molecule type" value="Genomic_DNA"/>
</dbReference>
<proteinExistence type="predicted"/>
<evidence type="ECO:0000256" key="1">
    <source>
        <dbReference type="SAM" id="MobiDB-lite"/>
    </source>
</evidence>
<gene>
    <name evidence="2" type="ORF">P691DRAFT_811523</name>
</gene>
<reference evidence="2" key="1">
    <citation type="submission" date="2020-11" db="EMBL/GenBank/DDBJ databases">
        <authorList>
            <consortium name="DOE Joint Genome Institute"/>
            <person name="Ahrendt S."/>
            <person name="Riley R."/>
            <person name="Andreopoulos W."/>
            <person name="Labutti K."/>
            <person name="Pangilinan J."/>
            <person name="Ruiz-Duenas F.J."/>
            <person name="Barrasa J.M."/>
            <person name="Sanchez-Garcia M."/>
            <person name="Camarero S."/>
            <person name="Miyauchi S."/>
            <person name="Serrano A."/>
            <person name="Linde D."/>
            <person name="Babiker R."/>
            <person name="Drula E."/>
            <person name="Ayuso-Fernandez I."/>
            <person name="Pacheco R."/>
            <person name="Padilla G."/>
            <person name="Ferreira P."/>
            <person name="Barriuso J."/>
            <person name="Kellner H."/>
            <person name="Castanera R."/>
            <person name="Alfaro M."/>
            <person name="Ramirez L."/>
            <person name="Pisabarro A.G."/>
            <person name="Kuo A."/>
            <person name="Tritt A."/>
            <person name="Lipzen A."/>
            <person name="He G."/>
            <person name="Yan M."/>
            <person name="Ng V."/>
            <person name="Cullen D."/>
            <person name="Martin F."/>
            <person name="Rosso M.-N."/>
            <person name="Henrissat B."/>
            <person name="Hibbett D."/>
            <person name="Martinez A.T."/>
            <person name="Grigoriev I.V."/>
        </authorList>
    </citation>
    <scope>NUCLEOTIDE SEQUENCE</scope>
    <source>
        <strain evidence="2">MF-IS2</strain>
    </source>
</reference>
<accession>A0A9P5X253</accession>
<comment type="caution">
    <text evidence="2">The sequence shown here is derived from an EMBL/GenBank/DDBJ whole genome shotgun (WGS) entry which is preliminary data.</text>
</comment>
<feature type="compositionally biased region" description="Low complexity" evidence="1">
    <location>
        <begin position="63"/>
        <end position="88"/>
    </location>
</feature>